<dbReference type="GO" id="GO:0004765">
    <property type="term" value="F:shikimate kinase activity"/>
    <property type="evidence" value="ECO:0007669"/>
    <property type="project" value="TreeGrafter"/>
</dbReference>
<dbReference type="PANTHER" id="PTHR21087">
    <property type="entry name" value="SHIKIMATE KINASE"/>
    <property type="match status" value="1"/>
</dbReference>
<dbReference type="Gene3D" id="3.40.50.300">
    <property type="entry name" value="P-loop containing nucleotide triphosphate hydrolases"/>
    <property type="match status" value="1"/>
</dbReference>
<protein>
    <recommendedName>
        <fullName evidence="9">Shikimate kinase</fullName>
    </recommendedName>
</protein>
<keyword evidence="1" id="KW-0028">Amino-acid biosynthesis</keyword>
<evidence type="ECO:0008006" key="9">
    <source>
        <dbReference type="Google" id="ProtNLM"/>
    </source>
</evidence>
<reference evidence="8" key="1">
    <citation type="submission" date="2018-05" db="EMBL/GenBank/DDBJ databases">
        <authorList>
            <person name="Lanie J.A."/>
            <person name="Ng W.-L."/>
            <person name="Kazmierczak K.M."/>
            <person name="Andrzejewski T.M."/>
            <person name="Davidsen T.M."/>
            <person name="Wayne K.J."/>
            <person name="Tettelin H."/>
            <person name="Glass J.I."/>
            <person name="Rusch D."/>
            <person name="Podicherti R."/>
            <person name="Tsui H.-C.T."/>
            <person name="Winkler M.E."/>
        </authorList>
    </citation>
    <scope>NUCLEOTIDE SEQUENCE</scope>
</reference>
<evidence type="ECO:0000256" key="2">
    <source>
        <dbReference type="ARBA" id="ARBA00022679"/>
    </source>
</evidence>
<dbReference type="AlphaFoldDB" id="A0A381X059"/>
<dbReference type="InterPro" id="IPR031322">
    <property type="entry name" value="Shikimate/glucono_kinase"/>
</dbReference>
<evidence type="ECO:0000256" key="4">
    <source>
        <dbReference type="ARBA" id="ARBA00022777"/>
    </source>
</evidence>
<keyword evidence="7" id="KW-0175">Coiled coil</keyword>
<dbReference type="GO" id="GO:0005524">
    <property type="term" value="F:ATP binding"/>
    <property type="evidence" value="ECO:0007669"/>
    <property type="project" value="UniProtKB-KW"/>
</dbReference>
<evidence type="ECO:0000256" key="7">
    <source>
        <dbReference type="SAM" id="Coils"/>
    </source>
</evidence>
<name>A0A381X059_9ZZZZ</name>
<dbReference type="PRINTS" id="PR01100">
    <property type="entry name" value="SHIKIMTKNASE"/>
</dbReference>
<proteinExistence type="inferred from homology"/>
<feature type="coiled-coil region" evidence="7">
    <location>
        <begin position="155"/>
        <end position="182"/>
    </location>
</feature>
<dbReference type="Pfam" id="PF01202">
    <property type="entry name" value="SKI"/>
    <property type="match status" value="1"/>
</dbReference>
<evidence type="ECO:0000256" key="1">
    <source>
        <dbReference type="ARBA" id="ARBA00022605"/>
    </source>
</evidence>
<gene>
    <name evidence="8" type="ORF">METZ01_LOCUS110968</name>
</gene>
<dbReference type="HAMAP" id="MF_00109">
    <property type="entry name" value="Shikimate_kinase"/>
    <property type="match status" value="1"/>
</dbReference>
<keyword evidence="5" id="KW-0067">ATP-binding</keyword>
<dbReference type="SUPFAM" id="SSF52540">
    <property type="entry name" value="P-loop containing nucleoside triphosphate hydrolases"/>
    <property type="match status" value="1"/>
</dbReference>
<sequence>MKTSKLLIDSNVIIIGYMGCGKSLIAKSLANILNLKCIDLDRSIEIREKMKISKIFQTKGELEFRRIEKEVLLNVLRLSKKAVISLGGGTPCYFDNMNIINSNSKYVFYINNSNKILSERLFKERRNRPIISKIESLEHMMEFVSKHIFERMHFYNMAKYKINAEKKKIEEITKEIIEILNQ</sequence>
<organism evidence="8">
    <name type="scientific">marine metagenome</name>
    <dbReference type="NCBI Taxonomy" id="408172"/>
    <lineage>
        <taxon>unclassified sequences</taxon>
        <taxon>metagenomes</taxon>
        <taxon>ecological metagenomes</taxon>
    </lineage>
</organism>
<dbReference type="GO" id="GO:0008652">
    <property type="term" value="P:amino acid biosynthetic process"/>
    <property type="evidence" value="ECO:0007669"/>
    <property type="project" value="UniProtKB-KW"/>
</dbReference>
<keyword evidence="4" id="KW-0418">Kinase</keyword>
<dbReference type="PANTHER" id="PTHR21087:SF16">
    <property type="entry name" value="SHIKIMATE KINASE 1, CHLOROPLASTIC"/>
    <property type="match status" value="1"/>
</dbReference>
<dbReference type="EMBL" id="UINC01013454">
    <property type="protein sequence ID" value="SVA58114.1"/>
    <property type="molecule type" value="Genomic_DNA"/>
</dbReference>
<dbReference type="GO" id="GO:0009073">
    <property type="term" value="P:aromatic amino acid family biosynthetic process"/>
    <property type="evidence" value="ECO:0007669"/>
    <property type="project" value="UniProtKB-KW"/>
</dbReference>
<dbReference type="CDD" id="cd00464">
    <property type="entry name" value="SK"/>
    <property type="match status" value="1"/>
</dbReference>
<dbReference type="InterPro" id="IPR027417">
    <property type="entry name" value="P-loop_NTPase"/>
</dbReference>
<evidence type="ECO:0000313" key="8">
    <source>
        <dbReference type="EMBL" id="SVA58114.1"/>
    </source>
</evidence>
<dbReference type="InterPro" id="IPR000623">
    <property type="entry name" value="Shikimate_kinase/TSH1"/>
</dbReference>
<keyword evidence="3" id="KW-0547">Nucleotide-binding</keyword>
<evidence type="ECO:0000256" key="3">
    <source>
        <dbReference type="ARBA" id="ARBA00022741"/>
    </source>
</evidence>
<dbReference type="GO" id="GO:0005829">
    <property type="term" value="C:cytosol"/>
    <property type="evidence" value="ECO:0007669"/>
    <property type="project" value="TreeGrafter"/>
</dbReference>
<evidence type="ECO:0000256" key="5">
    <source>
        <dbReference type="ARBA" id="ARBA00022840"/>
    </source>
</evidence>
<keyword evidence="2" id="KW-0808">Transferase</keyword>
<accession>A0A381X059</accession>
<keyword evidence="6" id="KW-0057">Aromatic amino acid biosynthesis</keyword>
<evidence type="ECO:0000256" key="6">
    <source>
        <dbReference type="ARBA" id="ARBA00023141"/>
    </source>
</evidence>